<organism evidence="7 8">
    <name type="scientific">Pseudonocardia eucalypti</name>
    <dbReference type="NCBI Taxonomy" id="648755"/>
    <lineage>
        <taxon>Bacteria</taxon>
        <taxon>Bacillati</taxon>
        <taxon>Actinomycetota</taxon>
        <taxon>Actinomycetes</taxon>
        <taxon>Pseudonocardiales</taxon>
        <taxon>Pseudonocardiaceae</taxon>
        <taxon>Pseudonocardia</taxon>
    </lineage>
</organism>
<dbReference type="Gene3D" id="3.40.50.300">
    <property type="entry name" value="P-loop containing nucleotide triphosphate hydrolases"/>
    <property type="match status" value="1"/>
</dbReference>
<dbReference type="Gene3D" id="1.10.8.60">
    <property type="match status" value="1"/>
</dbReference>
<evidence type="ECO:0000259" key="5">
    <source>
        <dbReference type="SMART" id="SM00382"/>
    </source>
</evidence>
<sequence>MPFLTDMYHEQNRRRDGRADGAPVAIADGRPPPGTFDASAVAERLRARVIGQDRAVAAVLRGLVLARAGVNDPDRPLANLLLVGPTGVGKTELVRRVAAELRSGPDDLCRVDMNSLAQEHYAASFSGAPPGYAGSKEAFTLFDPTTVEGDPYTPGIVLFDEVEKAHPTVLRALLQVLDSGTLRLASGQRTISFRNSFVFLTSNLGSTELARRAGSRWRRIRYRDDESVVRGALRDFFDPEFLNRIDETVVFGSLDRAACARIAALEAALLVKRLSRRRVELSVDESAIRLLAERGFDPVYGARGLRRVVRELLATPVAELLTRPGERPTRLGATARDGRITVGEWAID</sequence>
<dbReference type="Pfam" id="PF07724">
    <property type="entry name" value="AAA_2"/>
    <property type="match status" value="1"/>
</dbReference>
<dbReference type="PANTHER" id="PTHR11638:SF18">
    <property type="entry name" value="HEAT SHOCK PROTEIN 104"/>
    <property type="match status" value="1"/>
</dbReference>
<proteinExistence type="predicted"/>
<feature type="domain" description="AAA+ ATPase" evidence="5">
    <location>
        <begin position="76"/>
        <end position="223"/>
    </location>
</feature>
<dbReference type="InterPro" id="IPR019489">
    <property type="entry name" value="Clp_ATPase_C"/>
</dbReference>
<dbReference type="InterPro" id="IPR003593">
    <property type="entry name" value="AAA+_ATPase"/>
</dbReference>
<dbReference type="InterPro" id="IPR027417">
    <property type="entry name" value="P-loop_NTPase"/>
</dbReference>
<evidence type="ECO:0000256" key="3">
    <source>
        <dbReference type="ARBA" id="ARBA00023186"/>
    </source>
</evidence>
<dbReference type="SMART" id="SM01086">
    <property type="entry name" value="ClpB_D2-small"/>
    <property type="match status" value="1"/>
</dbReference>
<comment type="caution">
    <text evidence="7">The sequence shown here is derived from an EMBL/GenBank/DDBJ whole genome shotgun (WGS) entry which is preliminary data.</text>
</comment>
<name>A0ABP9QWV9_9PSEU</name>
<dbReference type="Pfam" id="PF10431">
    <property type="entry name" value="ClpB_D2-small"/>
    <property type="match status" value="1"/>
</dbReference>
<dbReference type="RefSeq" id="WP_185065480.1">
    <property type="nucleotide sequence ID" value="NZ_BAABJP010000039.1"/>
</dbReference>
<accession>A0ABP9QWV9</accession>
<dbReference type="PRINTS" id="PR00300">
    <property type="entry name" value="CLPPROTEASEA"/>
</dbReference>
<evidence type="ECO:0000313" key="7">
    <source>
        <dbReference type="EMBL" id="GAA5168679.1"/>
    </source>
</evidence>
<dbReference type="PANTHER" id="PTHR11638">
    <property type="entry name" value="ATP-DEPENDENT CLP PROTEASE"/>
    <property type="match status" value="1"/>
</dbReference>
<feature type="compositionally biased region" description="Basic and acidic residues" evidence="4">
    <location>
        <begin position="7"/>
        <end position="19"/>
    </location>
</feature>
<feature type="domain" description="Clp ATPase C-terminal" evidence="6">
    <location>
        <begin position="254"/>
        <end position="342"/>
    </location>
</feature>
<dbReference type="InterPro" id="IPR050130">
    <property type="entry name" value="ClpA_ClpB"/>
</dbReference>
<evidence type="ECO:0000256" key="1">
    <source>
        <dbReference type="ARBA" id="ARBA00022741"/>
    </source>
</evidence>
<protein>
    <submittedName>
        <fullName evidence="7">AAA family ATPase</fullName>
    </submittedName>
</protein>
<keyword evidence="1" id="KW-0547">Nucleotide-binding</keyword>
<keyword evidence="3" id="KW-0143">Chaperone</keyword>
<evidence type="ECO:0000256" key="2">
    <source>
        <dbReference type="ARBA" id="ARBA00022840"/>
    </source>
</evidence>
<keyword evidence="2" id="KW-0067">ATP-binding</keyword>
<dbReference type="InterPro" id="IPR003959">
    <property type="entry name" value="ATPase_AAA_core"/>
</dbReference>
<feature type="region of interest" description="Disordered" evidence="4">
    <location>
        <begin position="1"/>
        <end position="33"/>
    </location>
</feature>
<dbReference type="Proteomes" id="UP001428817">
    <property type="component" value="Unassembled WGS sequence"/>
</dbReference>
<dbReference type="EMBL" id="BAABJP010000039">
    <property type="protein sequence ID" value="GAA5168679.1"/>
    <property type="molecule type" value="Genomic_DNA"/>
</dbReference>
<dbReference type="InterPro" id="IPR001270">
    <property type="entry name" value="ClpA/B"/>
</dbReference>
<evidence type="ECO:0000313" key="8">
    <source>
        <dbReference type="Proteomes" id="UP001428817"/>
    </source>
</evidence>
<reference evidence="8" key="1">
    <citation type="journal article" date="2019" name="Int. J. Syst. Evol. Microbiol.">
        <title>The Global Catalogue of Microorganisms (GCM) 10K type strain sequencing project: providing services to taxonomists for standard genome sequencing and annotation.</title>
        <authorList>
            <consortium name="The Broad Institute Genomics Platform"/>
            <consortium name="The Broad Institute Genome Sequencing Center for Infectious Disease"/>
            <person name="Wu L."/>
            <person name="Ma J."/>
        </authorList>
    </citation>
    <scope>NUCLEOTIDE SEQUENCE [LARGE SCALE GENOMIC DNA]</scope>
    <source>
        <strain evidence="8">JCM 18303</strain>
    </source>
</reference>
<dbReference type="SMART" id="SM00382">
    <property type="entry name" value="AAA"/>
    <property type="match status" value="1"/>
</dbReference>
<dbReference type="SUPFAM" id="SSF52540">
    <property type="entry name" value="P-loop containing nucleoside triphosphate hydrolases"/>
    <property type="match status" value="1"/>
</dbReference>
<dbReference type="CDD" id="cd19499">
    <property type="entry name" value="RecA-like_ClpB_Hsp104-like"/>
    <property type="match status" value="1"/>
</dbReference>
<keyword evidence="8" id="KW-1185">Reference proteome</keyword>
<evidence type="ECO:0000259" key="6">
    <source>
        <dbReference type="SMART" id="SM01086"/>
    </source>
</evidence>
<evidence type="ECO:0000256" key="4">
    <source>
        <dbReference type="SAM" id="MobiDB-lite"/>
    </source>
</evidence>
<gene>
    <name evidence="7" type="ORF">GCM10023321_63190</name>
</gene>